<reference evidence="1 2" key="1">
    <citation type="submission" date="2019-02" db="EMBL/GenBank/DDBJ databases">
        <authorList>
            <person name="Manzano-Marin A."/>
            <person name="Manzano-Marin A."/>
        </authorList>
    </citation>
    <scope>NUCLEOTIDE SEQUENCE [LARGE SCALE GENOMIC DNA]</scope>
    <source>
        <strain evidence="1 2">BuCicurvipes</strain>
    </source>
</reference>
<dbReference type="EMBL" id="LR217710">
    <property type="protein sequence ID" value="VFP81347.1"/>
    <property type="molecule type" value="Genomic_DNA"/>
</dbReference>
<dbReference type="Proteomes" id="UP000294344">
    <property type="component" value="Chromosome"/>
</dbReference>
<evidence type="ECO:0000313" key="2">
    <source>
        <dbReference type="Proteomes" id="UP000294344"/>
    </source>
</evidence>
<keyword evidence="1" id="KW-0282">Flagellum</keyword>
<keyword evidence="1" id="KW-0966">Cell projection</keyword>
<organism evidence="1 2">
    <name type="scientific">Buchnera aphidicola</name>
    <name type="common">Cinara curvipes</name>
    <dbReference type="NCBI Taxonomy" id="2518975"/>
    <lineage>
        <taxon>Bacteria</taxon>
        <taxon>Pseudomonadati</taxon>
        <taxon>Pseudomonadota</taxon>
        <taxon>Gammaproteobacteria</taxon>
        <taxon>Enterobacterales</taxon>
        <taxon>Erwiniaceae</taxon>
        <taxon>Buchnera</taxon>
    </lineage>
</organism>
<gene>
    <name evidence="1" type="primary">fliM</name>
    <name evidence="1" type="ORF">BUCICURV3402_050</name>
</gene>
<dbReference type="AlphaFoldDB" id="A0A451D6B2"/>
<sequence length="236" mass="29069">MLLKKYIPAYIYIQNRKSYIISLKSDYLFTNIDKKLLNRINFLNFILKRNKSFYKNFFYDFCYLFKKKFEKFFSSYVNLKFLDSYIEYNKKNVNFKHFNYKGKQFSLNNYTDRCLLLLKNNFFSIFMNYFFGNFTSDLYESDKKLNLNKNEIKILNILFERIFVILNKTFLKNIKTFVINNFKYIKINKFLYNHFFNISYVCFIFKINLNTVISILKIYIPINIIEQFKYSNILKI</sequence>
<protein>
    <submittedName>
        <fullName evidence="1">Flagellar motor switch protein FliM</fullName>
    </submittedName>
</protein>
<dbReference type="RefSeq" id="WP_154029114.1">
    <property type="nucleotide sequence ID" value="NZ_LR217710.1"/>
</dbReference>
<dbReference type="OrthoDB" id="6554107at2"/>
<accession>A0A451D6B2</accession>
<proteinExistence type="predicted"/>
<keyword evidence="1" id="KW-0969">Cilium</keyword>
<name>A0A451D6B2_9GAMM</name>
<evidence type="ECO:0000313" key="1">
    <source>
        <dbReference type="EMBL" id="VFP81347.1"/>
    </source>
</evidence>